<reference evidence="9" key="1">
    <citation type="journal article" date="2021" name="PeerJ">
        <title>Extensive microbial diversity within the chicken gut microbiome revealed by metagenomics and culture.</title>
        <authorList>
            <person name="Gilroy R."/>
            <person name="Ravi A."/>
            <person name="Getino M."/>
            <person name="Pursley I."/>
            <person name="Horton D.L."/>
            <person name="Alikhan N.F."/>
            <person name="Baker D."/>
            <person name="Gharbi K."/>
            <person name="Hall N."/>
            <person name="Watson M."/>
            <person name="Adriaenssens E.M."/>
            <person name="Foster-Nyarko E."/>
            <person name="Jarju S."/>
            <person name="Secka A."/>
            <person name="Antonio M."/>
            <person name="Oren A."/>
            <person name="Chaudhuri R.R."/>
            <person name="La Ragione R."/>
            <person name="Hildebrand F."/>
            <person name="Pallen M.J."/>
        </authorList>
    </citation>
    <scope>NUCLEOTIDE SEQUENCE</scope>
    <source>
        <strain evidence="9">2189</strain>
    </source>
</reference>
<dbReference type="GO" id="GO:0071949">
    <property type="term" value="F:FAD binding"/>
    <property type="evidence" value="ECO:0007669"/>
    <property type="project" value="TreeGrafter"/>
</dbReference>
<dbReference type="PANTHER" id="PTHR45754:SF3">
    <property type="entry name" value="METHYLENETETRAHYDROFOLATE REDUCTASE (NADPH)"/>
    <property type="match status" value="1"/>
</dbReference>
<keyword evidence="6 8" id="KW-0560">Oxidoreductase</keyword>
<dbReference type="InterPro" id="IPR003171">
    <property type="entry name" value="Mehydrof_redctse-like"/>
</dbReference>
<comment type="cofactor">
    <cofactor evidence="1 8">
        <name>FAD</name>
        <dbReference type="ChEBI" id="CHEBI:57692"/>
    </cofactor>
</comment>
<sequence length="298" mass="32238">MKISQLFTQKKAVWSFEIFPPKPTADIGAVRGTIEALAKLSPDYISVTCSAGGSGNSRTPEIAELVKACGVEPLAHLTCINSEQNEIDEALLKLHEGGVGNILALRGDRIEGAKESKTFRYAADLVRYIRRSGYDFDLAAACYPEGHPEAPDLVTDIRRLKEKVDAGVTHLNTQLFFDNDDFFRFRDMLALAGIGVPVQAGIMPLVKKGHVDRIVSLSGGKIPAKISRMIARFYDDPASLMEAGIAYAVDQIVDLLSAGVQGVHLYVMNNPYVAGKITESVAGILRGINGGTHADRPQ</sequence>
<evidence type="ECO:0000256" key="6">
    <source>
        <dbReference type="ARBA" id="ARBA00023002"/>
    </source>
</evidence>
<dbReference type="AlphaFoldDB" id="A0A9D2ATV2"/>
<comment type="similarity">
    <text evidence="3 8">Belongs to the methylenetetrahydrofolate reductase family.</text>
</comment>
<evidence type="ECO:0000256" key="7">
    <source>
        <dbReference type="ARBA" id="ARBA00048628"/>
    </source>
</evidence>
<dbReference type="CDD" id="cd00537">
    <property type="entry name" value="MTHFR"/>
    <property type="match status" value="1"/>
</dbReference>
<organism evidence="9 10">
    <name type="scientific">Candidatus Borkfalkia faecavium</name>
    <dbReference type="NCBI Taxonomy" id="2838508"/>
    <lineage>
        <taxon>Bacteria</taxon>
        <taxon>Bacillati</taxon>
        <taxon>Bacillota</taxon>
        <taxon>Clostridia</taxon>
        <taxon>Christensenellales</taxon>
        <taxon>Christensenellaceae</taxon>
        <taxon>Candidatus Borkfalkia</taxon>
    </lineage>
</organism>
<evidence type="ECO:0000256" key="8">
    <source>
        <dbReference type="RuleBase" id="RU003862"/>
    </source>
</evidence>
<evidence type="ECO:0000313" key="10">
    <source>
        <dbReference type="Proteomes" id="UP000886847"/>
    </source>
</evidence>
<dbReference type="InterPro" id="IPR029041">
    <property type="entry name" value="FAD-linked_oxidoreductase-like"/>
</dbReference>
<keyword evidence="5 8" id="KW-0274">FAD</keyword>
<comment type="caution">
    <text evidence="9">The sequence shown here is derived from an EMBL/GenBank/DDBJ whole genome shotgun (WGS) entry which is preliminary data.</text>
</comment>
<dbReference type="Proteomes" id="UP000886847">
    <property type="component" value="Unassembled WGS sequence"/>
</dbReference>
<proteinExistence type="inferred from homology"/>
<dbReference type="GO" id="GO:0035999">
    <property type="term" value="P:tetrahydrofolate interconversion"/>
    <property type="evidence" value="ECO:0007669"/>
    <property type="project" value="TreeGrafter"/>
</dbReference>
<evidence type="ECO:0000256" key="3">
    <source>
        <dbReference type="ARBA" id="ARBA00006743"/>
    </source>
</evidence>
<protein>
    <recommendedName>
        <fullName evidence="8">Methylenetetrahydrofolate reductase</fullName>
    </recommendedName>
</protein>
<reference evidence="9" key="2">
    <citation type="submission" date="2021-04" db="EMBL/GenBank/DDBJ databases">
        <authorList>
            <person name="Gilroy R."/>
        </authorList>
    </citation>
    <scope>NUCLEOTIDE SEQUENCE</scope>
    <source>
        <strain evidence="9">2189</strain>
    </source>
</reference>
<evidence type="ECO:0000256" key="1">
    <source>
        <dbReference type="ARBA" id="ARBA00001974"/>
    </source>
</evidence>
<accession>A0A9D2ATV2</accession>
<keyword evidence="4 8" id="KW-0285">Flavoprotein</keyword>
<dbReference type="SUPFAM" id="SSF51730">
    <property type="entry name" value="FAD-linked oxidoreductase"/>
    <property type="match status" value="1"/>
</dbReference>
<dbReference type="Pfam" id="PF02219">
    <property type="entry name" value="MTHFR"/>
    <property type="match status" value="1"/>
</dbReference>
<name>A0A9D2ATV2_9FIRM</name>
<dbReference type="GO" id="GO:0009086">
    <property type="term" value="P:methionine biosynthetic process"/>
    <property type="evidence" value="ECO:0007669"/>
    <property type="project" value="TreeGrafter"/>
</dbReference>
<dbReference type="GO" id="GO:0005829">
    <property type="term" value="C:cytosol"/>
    <property type="evidence" value="ECO:0007669"/>
    <property type="project" value="TreeGrafter"/>
</dbReference>
<comment type="catalytic activity">
    <reaction evidence="7">
        <text>(6S)-5-methyl-5,6,7,8-tetrahydrofolate + NAD(+) = (6R)-5,10-methylene-5,6,7,8-tetrahydrofolate + NADH + H(+)</text>
        <dbReference type="Rhea" id="RHEA:19821"/>
        <dbReference type="ChEBI" id="CHEBI:15378"/>
        <dbReference type="ChEBI" id="CHEBI:15636"/>
        <dbReference type="ChEBI" id="CHEBI:18608"/>
        <dbReference type="ChEBI" id="CHEBI:57540"/>
        <dbReference type="ChEBI" id="CHEBI:57945"/>
        <dbReference type="EC" id="1.5.1.54"/>
    </reaction>
    <physiologicalReaction direction="right-to-left" evidence="7">
        <dbReference type="Rhea" id="RHEA:19823"/>
    </physiologicalReaction>
</comment>
<dbReference type="PANTHER" id="PTHR45754">
    <property type="entry name" value="METHYLENETETRAHYDROFOLATE REDUCTASE"/>
    <property type="match status" value="1"/>
</dbReference>
<comment type="pathway">
    <text evidence="2 8">One-carbon metabolism; tetrahydrofolate interconversion.</text>
</comment>
<evidence type="ECO:0000256" key="4">
    <source>
        <dbReference type="ARBA" id="ARBA00022630"/>
    </source>
</evidence>
<dbReference type="Gene3D" id="3.20.20.220">
    <property type="match status" value="1"/>
</dbReference>
<dbReference type="EMBL" id="DXEW01000003">
    <property type="protein sequence ID" value="HIX49705.1"/>
    <property type="molecule type" value="Genomic_DNA"/>
</dbReference>
<dbReference type="GO" id="GO:0106312">
    <property type="term" value="F:methylenetetrahydrofolate reductase (NADH) activity"/>
    <property type="evidence" value="ECO:0007669"/>
    <property type="project" value="UniProtKB-EC"/>
</dbReference>
<evidence type="ECO:0000313" key="9">
    <source>
        <dbReference type="EMBL" id="HIX49705.1"/>
    </source>
</evidence>
<evidence type="ECO:0000256" key="2">
    <source>
        <dbReference type="ARBA" id="ARBA00004777"/>
    </source>
</evidence>
<gene>
    <name evidence="9" type="ORF">H9851_00275</name>
</gene>
<evidence type="ECO:0000256" key="5">
    <source>
        <dbReference type="ARBA" id="ARBA00022827"/>
    </source>
</evidence>